<protein>
    <submittedName>
        <fullName evidence="2">Uncharacterized protein</fullName>
    </submittedName>
</protein>
<accession>A0A4Z2FDI5</accession>
<dbReference type="EMBL" id="SRLO01001332">
    <property type="protein sequence ID" value="TNN38843.1"/>
    <property type="molecule type" value="Genomic_DNA"/>
</dbReference>
<evidence type="ECO:0000313" key="3">
    <source>
        <dbReference type="Proteomes" id="UP000314294"/>
    </source>
</evidence>
<feature type="compositionally biased region" description="Polar residues" evidence="1">
    <location>
        <begin position="19"/>
        <end position="28"/>
    </location>
</feature>
<sequence>MKCSTTCRSAFSAGRKSFRTSGLASSSGGVPPMETSHFRKSSSDSSLLFGVLSICHGETGEGPKTRKQIREESTRTERNRPHDMKSLLELLVITPVSKQSKRLLLQHRQQHTDDLVHDLLHVLKEGLSGSALSARQLHSKH</sequence>
<evidence type="ECO:0000256" key="1">
    <source>
        <dbReference type="SAM" id="MobiDB-lite"/>
    </source>
</evidence>
<name>A0A4Z2FDI5_9TELE</name>
<feature type="region of interest" description="Disordered" evidence="1">
    <location>
        <begin position="18"/>
        <end position="41"/>
    </location>
</feature>
<dbReference type="Proteomes" id="UP000314294">
    <property type="component" value="Unassembled WGS sequence"/>
</dbReference>
<comment type="caution">
    <text evidence="2">The sequence shown here is derived from an EMBL/GenBank/DDBJ whole genome shotgun (WGS) entry which is preliminary data.</text>
</comment>
<feature type="region of interest" description="Disordered" evidence="1">
    <location>
        <begin position="59"/>
        <end position="83"/>
    </location>
</feature>
<gene>
    <name evidence="2" type="ORF">EYF80_050985</name>
</gene>
<keyword evidence="3" id="KW-1185">Reference proteome</keyword>
<organism evidence="2 3">
    <name type="scientific">Liparis tanakae</name>
    <name type="common">Tanaka's snailfish</name>
    <dbReference type="NCBI Taxonomy" id="230148"/>
    <lineage>
        <taxon>Eukaryota</taxon>
        <taxon>Metazoa</taxon>
        <taxon>Chordata</taxon>
        <taxon>Craniata</taxon>
        <taxon>Vertebrata</taxon>
        <taxon>Euteleostomi</taxon>
        <taxon>Actinopterygii</taxon>
        <taxon>Neopterygii</taxon>
        <taxon>Teleostei</taxon>
        <taxon>Neoteleostei</taxon>
        <taxon>Acanthomorphata</taxon>
        <taxon>Eupercaria</taxon>
        <taxon>Perciformes</taxon>
        <taxon>Cottioidei</taxon>
        <taxon>Cottales</taxon>
        <taxon>Liparidae</taxon>
        <taxon>Liparis</taxon>
    </lineage>
</organism>
<proteinExistence type="predicted"/>
<dbReference type="AlphaFoldDB" id="A0A4Z2FDI5"/>
<reference evidence="2 3" key="1">
    <citation type="submission" date="2019-03" db="EMBL/GenBank/DDBJ databases">
        <title>First draft genome of Liparis tanakae, snailfish: a comprehensive survey of snailfish specific genes.</title>
        <authorList>
            <person name="Kim W."/>
            <person name="Song I."/>
            <person name="Jeong J.-H."/>
            <person name="Kim D."/>
            <person name="Kim S."/>
            <person name="Ryu S."/>
            <person name="Song J.Y."/>
            <person name="Lee S.K."/>
        </authorList>
    </citation>
    <scope>NUCLEOTIDE SEQUENCE [LARGE SCALE GENOMIC DNA]</scope>
    <source>
        <tissue evidence="2">Muscle</tissue>
    </source>
</reference>
<evidence type="ECO:0000313" key="2">
    <source>
        <dbReference type="EMBL" id="TNN38843.1"/>
    </source>
</evidence>